<dbReference type="EMBL" id="VSSQ01039608">
    <property type="protein sequence ID" value="MPM92703.1"/>
    <property type="molecule type" value="Genomic_DNA"/>
</dbReference>
<dbReference type="Pfam" id="PF00248">
    <property type="entry name" value="Aldo_ket_red"/>
    <property type="match status" value="1"/>
</dbReference>
<dbReference type="InterPro" id="IPR050791">
    <property type="entry name" value="Aldo-Keto_reductase"/>
</dbReference>
<keyword evidence="1" id="KW-0560">Oxidoreductase</keyword>
<dbReference type="Gene3D" id="3.20.20.100">
    <property type="entry name" value="NADP-dependent oxidoreductase domain"/>
    <property type="match status" value="1"/>
</dbReference>
<dbReference type="SUPFAM" id="SSF51430">
    <property type="entry name" value="NAD(P)-linked oxidoreductase"/>
    <property type="match status" value="1"/>
</dbReference>
<protein>
    <recommendedName>
        <fullName evidence="2">NADP-dependent oxidoreductase domain-containing protein</fullName>
    </recommendedName>
</protein>
<organism evidence="3">
    <name type="scientific">bioreactor metagenome</name>
    <dbReference type="NCBI Taxonomy" id="1076179"/>
    <lineage>
        <taxon>unclassified sequences</taxon>
        <taxon>metagenomes</taxon>
        <taxon>ecological metagenomes</taxon>
    </lineage>
</organism>
<accession>A0A645DVS6</accession>
<sequence length="79" mass="8411">MAGERGCTAAQLALAWVLAQGPHIVPIPGARREQHLRENIAAAEIRLSAADLQEIGAAQNPEKVQGARYTAASLELVNR</sequence>
<name>A0A645DVS6_9ZZZZ</name>
<gene>
    <name evidence="3" type="ORF">SDC9_139838</name>
</gene>
<evidence type="ECO:0000256" key="1">
    <source>
        <dbReference type="ARBA" id="ARBA00023002"/>
    </source>
</evidence>
<dbReference type="PANTHER" id="PTHR43625:SF40">
    <property type="entry name" value="ALDO-KETO REDUCTASE YAKC [NADP(+)]"/>
    <property type="match status" value="1"/>
</dbReference>
<evidence type="ECO:0000259" key="2">
    <source>
        <dbReference type="Pfam" id="PF00248"/>
    </source>
</evidence>
<reference evidence="3" key="1">
    <citation type="submission" date="2019-08" db="EMBL/GenBank/DDBJ databases">
        <authorList>
            <person name="Kucharzyk K."/>
            <person name="Murdoch R.W."/>
            <person name="Higgins S."/>
            <person name="Loffler F."/>
        </authorList>
    </citation>
    <scope>NUCLEOTIDE SEQUENCE</scope>
</reference>
<comment type="caution">
    <text evidence="3">The sequence shown here is derived from an EMBL/GenBank/DDBJ whole genome shotgun (WGS) entry which is preliminary data.</text>
</comment>
<evidence type="ECO:0000313" key="3">
    <source>
        <dbReference type="EMBL" id="MPM92703.1"/>
    </source>
</evidence>
<dbReference type="GO" id="GO:0005737">
    <property type="term" value="C:cytoplasm"/>
    <property type="evidence" value="ECO:0007669"/>
    <property type="project" value="TreeGrafter"/>
</dbReference>
<dbReference type="AlphaFoldDB" id="A0A645DVS6"/>
<proteinExistence type="predicted"/>
<dbReference type="PANTHER" id="PTHR43625">
    <property type="entry name" value="AFLATOXIN B1 ALDEHYDE REDUCTASE"/>
    <property type="match status" value="1"/>
</dbReference>
<dbReference type="InterPro" id="IPR036812">
    <property type="entry name" value="NAD(P)_OxRdtase_dom_sf"/>
</dbReference>
<dbReference type="GO" id="GO:0016491">
    <property type="term" value="F:oxidoreductase activity"/>
    <property type="evidence" value="ECO:0007669"/>
    <property type="project" value="UniProtKB-KW"/>
</dbReference>
<feature type="domain" description="NADP-dependent oxidoreductase" evidence="2">
    <location>
        <begin position="2"/>
        <end position="57"/>
    </location>
</feature>
<dbReference type="InterPro" id="IPR023210">
    <property type="entry name" value="NADP_OxRdtase_dom"/>
</dbReference>